<proteinExistence type="predicted"/>
<evidence type="ECO:0000313" key="4">
    <source>
        <dbReference type="Proteomes" id="UP001170481"/>
    </source>
</evidence>
<evidence type="ECO:0000259" key="2">
    <source>
        <dbReference type="Pfam" id="PF21986"/>
    </source>
</evidence>
<dbReference type="Pfam" id="PF01425">
    <property type="entry name" value="Amidase"/>
    <property type="match status" value="1"/>
</dbReference>
<name>A0AAP4U011_9GAMM</name>
<organism evidence="3 4">
    <name type="scientific">Cobetia amphilecti</name>
    <dbReference type="NCBI Taxonomy" id="1055104"/>
    <lineage>
        <taxon>Bacteria</taxon>
        <taxon>Pseudomonadati</taxon>
        <taxon>Pseudomonadota</taxon>
        <taxon>Gammaproteobacteria</taxon>
        <taxon>Oceanospirillales</taxon>
        <taxon>Halomonadaceae</taxon>
        <taxon>Cobetia</taxon>
    </lineage>
</organism>
<dbReference type="SUPFAM" id="SSF75304">
    <property type="entry name" value="Amidase signature (AS) enzymes"/>
    <property type="match status" value="1"/>
</dbReference>
<dbReference type="InterPro" id="IPR053844">
    <property type="entry name" value="AH_C"/>
</dbReference>
<dbReference type="EMBL" id="JAUORK010000004">
    <property type="protein sequence ID" value="MDO6671493.1"/>
    <property type="molecule type" value="Genomic_DNA"/>
</dbReference>
<dbReference type="AlphaFoldDB" id="A0AAP4U011"/>
<dbReference type="InterPro" id="IPR000120">
    <property type="entry name" value="Amidase"/>
</dbReference>
<feature type="domain" description="Amidase" evidence="1">
    <location>
        <begin position="54"/>
        <end position="444"/>
    </location>
</feature>
<protein>
    <submittedName>
        <fullName evidence="3">Allophanate hydrolase</fullName>
        <ecNumber evidence="3">3.5.1.54</ecNumber>
    </submittedName>
</protein>
<dbReference type="Proteomes" id="UP001170481">
    <property type="component" value="Unassembled WGS sequence"/>
</dbReference>
<dbReference type="RefSeq" id="WP_303593094.1">
    <property type="nucleotide sequence ID" value="NZ_JAUORK010000004.1"/>
</dbReference>
<dbReference type="GO" id="GO:0004039">
    <property type="term" value="F:allophanate hydrolase activity"/>
    <property type="evidence" value="ECO:0007669"/>
    <property type="project" value="UniProtKB-EC"/>
</dbReference>
<feature type="domain" description="Allophanate hydrolase C-terminal" evidence="2">
    <location>
        <begin position="484"/>
        <end position="607"/>
    </location>
</feature>
<dbReference type="PANTHER" id="PTHR11895:SF169">
    <property type="entry name" value="GLUTAMYL-TRNA(GLN) AMIDOTRANSFERASE"/>
    <property type="match status" value="1"/>
</dbReference>
<dbReference type="NCBIfam" id="NF006043">
    <property type="entry name" value="PRK08186.1"/>
    <property type="match status" value="1"/>
</dbReference>
<keyword evidence="3" id="KW-0378">Hydrolase</keyword>
<accession>A0AAP4U011</accession>
<dbReference type="InterPro" id="IPR014085">
    <property type="entry name" value="Allophanate_hydrolase"/>
</dbReference>
<dbReference type="InterPro" id="IPR036928">
    <property type="entry name" value="AS_sf"/>
</dbReference>
<dbReference type="Pfam" id="PF21986">
    <property type="entry name" value="AH_C"/>
    <property type="match status" value="1"/>
</dbReference>
<evidence type="ECO:0000259" key="1">
    <source>
        <dbReference type="Pfam" id="PF01425"/>
    </source>
</evidence>
<dbReference type="NCBIfam" id="TIGR02713">
    <property type="entry name" value="allophanate_hyd"/>
    <property type="match status" value="1"/>
</dbReference>
<dbReference type="InterPro" id="IPR023631">
    <property type="entry name" value="Amidase_dom"/>
</dbReference>
<gene>
    <name evidence="3" type="primary">atzF</name>
    <name evidence="3" type="ORF">Q4535_05110</name>
</gene>
<sequence length="610" mass="64916">MMTHTPLNLSITALSKAYQAGEMRPRQLVDELLAAQAETDAAWITRLSAQQLEPYLARLDDVAPESLPLYGIPFAIKDNIDLAGVTTTAGCPEFAYTPSDDAFVVKQLIAAGAIPMGKTNLDQFATGLVGERALPVYGTPANAFDPAYVPGGSSSGSAVVTAQGQVSFALGTDTAGSGRVPACFNNLVGVKPTLGLLSAGGVVPACATLDTISIFALGCDDAAKVLSVTAQFDADNRWAREHDFSVHGQAYGVLPDLTGLRIGVPPRAQWHTDSDYSGYMEAAMRQCKALGAELVEQDCSPLLAAARLLYEGPWVAERYHAVRELIERNPEALHPVTREITLGGATPLAVDAFDARYQLAEYRRQAEALLAQVDVMLAPTTPRLPTKAELAEAPIAVNSELGTWTNFMNLLDLSALAVPVGFNRQGLPGGVTLFAPAFEDLQLLSIARLLEHEFALPLGASAVARPQVRLAESQLPAAANGRLEIAVCGAHLSGMPLNHQLTQRDARLVARTHSAPRYRLYQLDDATPAKPAMLRAPQDGTSIALEVWSLPIGSVGSFLAGIPFPLGLGQIELEDGRWVAGFICSVSADSGVPMTDISEYGGWKAWVERE</sequence>
<dbReference type="EC" id="3.5.1.54" evidence="3"/>
<dbReference type="Gene3D" id="3.90.1300.10">
    <property type="entry name" value="Amidase signature (AS) domain"/>
    <property type="match status" value="1"/>
</dbReference>
<dbReference type="Gene3D" id="3.10.490.10">
    <property type="entry name" value="Gamma-glutamyl cyclotransferase-like"/>
    <property type="match status" value="1"/>
</dbReference>
<dbReference type="Gene3D" id="1.20.58.1700">
    <property type="match status" value="1"/>
</dbReference>
<comment type="caution">
    <text evidence="3">The sequence shown here is derived from an EMBL/GenBank/DDBJ whole genome shotgun (WGS) entry which is preliminary data.</text>
</comment>
<dbReference type="PANTHER" id="PTHR11895">
    <property type="entry name" value="TRANSAMIDASE"/>
    <property type="match status" value="1"/>
</dbReference>
<evidence type="ECO:0000313" key="3">
    <source>
        <dbReference type="EMBL" id="MDO6671493.1"/>
    </source>
</evidence>
<reference evidence="3" key="1">
    <citation type="submission" date="2023-07" db="EMBL/GenBank/DDBJ databases">
        <title>Genome content predicts the carbon catabolic preferences of heterotrophic bacteria.</title>
        <authorList>
            <person name="Gralka M."/>
        </authorList>
    </citation>
    <scope>NUCLEOTIDE SEQUENCE</scope>
    <source>
        <strain evidence="3">C2R13</strain>
    </source>
</reference>